<keyword evidence="1" id="KW-0677">Repeat</keyword>
<feature type="region of interest" description="Disordered" evidence="3">
    <location>
        <begin position="493"/>
        <end position="517"/>
    </location>
</feature>
<dbReference type="Gene3D" id="2.130.10.30">
    <property type="entry name" value="Regulator of chromosome condensation 1/beta-lactamase-inhibitor protein II"/>
    <property type="match status" value="2"/>
</dbReference>
<name>A0ABD3M8B3_9STRA</name>
<dbReference type="InterPro" id="IPR051210">
    <property type="entry name" value="Ub_ligase/GEF_domain"/>
</dbReference>
<organism evidence="5 6">
    <name type="scientific">Discostella pseudostelligera</name>
    <dbReference type="NCBI Taxonomy" id="259834"/>
    <lineage>
        <taxon>Eukaryota</taxon>
        <taxon>Sar</taxon>
        <taxon>Stramenopiles</taxon>
        <taxon>Ochrophyta</taxon>
        <taxon>Bacillariophyta</taxon>
        <taxon>Coscinodiscophyceae</taxon>
        <taxon>Thalassiosirophycidae</taxon>
        <taxon>Stephanodiscales</taxon>
        <taxon>Stephanodiscaceae</taxon>
        <taxon>Discostella</taxon>
    </lineage>
</organism>
<evidence type="ECO:0000313" key="6">
    <source>
        <dbReference type="Proteomes" id="UP001530293"/>
    </source>
</evidence>
<dbReference type="AlphaFoldDB" id="A0ABD3M8B3"/>
<keyword evidence="6" id="KW-1185">Reference proteome</keyword>
<evidence type="ECO:0000259" key="4">
    <source>
        <dbReference type="Pfam" id="PF25390"/>
    </source>
</evidence>
<accession>A0ABD3M8B3</accession>
<feature type="repeat" description="RCC1" evidence="2">
    <location>
        <begin position="385"/>
        <end position="439"/>
    </location>
</feature>
<sequence>MEAKQEYRSSVYVWGSTAHGALGCLDPKVKAASTKKVQLVPKKLTECCTMRVMNGGNPLRVVVGNGYSTVITDKFEGYTWGDERGGGGSSERRKASVALRAKAGPCKMKKVQASSITSIAHGIGHNYVLSLKGELYCWGDGNNLGLGTSKSADSNDHHDRPRPHIGAGGNESRRTFTNPTKIDIGVYSSKVTAVACGEKHACILLQNGMIMTTGANDAGQLGIGVVHDEKLKEKGRGFNIIQNFRRGNSCLNCVTFKEIACGNNHCAAISSDGALLYTWGWGDAGRLGMGNEKMHNQPTCVESLSLFGPFAVVACGSAQTLVATEGGDVYGFGWNAHGQVSGAIKNDHAGGSSDSCLLPVLCLKNKVVVKLSCSGFHSAAITLAGDLYMWGMNEDGECGAGHEQLITAPSKVSFPDTGAEQYAVAVSCGRSFTVCIMSNYLPLDAEDVNNQLQKETLEAESVNKRIFAAQLIVRFARRMVRKKPAPVIQIVDVDPSPDDASEEFQLESSSSSSHSSMLEDVITMNAEAEPQNEDQFIDEQKVSDEDLHSSVDVSPVEIIGEHHVPDDESGIEQEITEAEPHKMRAEAVISRILHEQPKPIRSPKQKSNAAPVRDDQIDKAATRMKLARERREQQAVARKILPRVQRSAVTKIQHERKEHITKKSLTVNVEQKSDAELAHLEWNKKLLERRELRLKAKDQAEIEAALIRERDMRIEREREKLVEQQSRMNLEKQKRNAKNARALQLLKESEELKRLEEKLKSPDELTLPRGNENKEYQSNFRDLMQWTKALSGA</sequence>
<dbReference type="SUPFAM" id="SSF50985">
    <property type="entry name" value="RCC1/BLIP-II"/>
    <property type="match status" value="1"/>
</dbReference>
<dbReference type="Proteomes" id="UP001530293">
    <property type="component" value="Unassembled WGS sequence"/>
</dbReference>
<dbReference type="EMBL" id="JALLBG020000196">
    <property type="protein sequence ID" value="KAL3759842.1"/>
    <property type="molecule type" value="Genomic_DNA"/>
</dbReference>
<dbReference type="InterPro" id="IPR058923">
    <property type="entry name" value="RCC1-like_dom"/>
</dbReference>
<dbReference type="Pfam" id="PF25390">
    <property type="entry name" value="WD40_RLD"/>
    <property type="match status" value="1"/>
</dbReference>
<dbReference type="InterPro" id="IPR009091">
    <property type="entry name" value="RCC1/BLIP-II"/>
</dbReference>
<dbReference type="PRINTS" id="PR00633">
    <property type="entry name" value="RCCNDNSATION"/>
</dbReference>
<feature type="repeat" description="RCC1" evidence="2">
    <location>
        <begin position="274"/>
        <end position="326"/>
    </location>
</feature>
<proteinExistence type="predicted"/>
<evidence type="ECO:0000256" key="1">
    <source>
        <dbReference type="ARBA" id="ARBA00022737"/>
    </source>
</evidence>
<comment type="caution">
    <text evidence="5">The sequence shown here is derived from an EMBL/GenBank/DDBJ whole genome shotgun (WGS) entry which is preliminary data.</text>
</comment>
<evidence type="ECO:0000313" key="5">
    <source>
        <dbReference type="EMBL" id="KAL3759842.1"/>
    </source>
</evidence>
<evidence type="ECO:0000256" key="2">
    <source>
        <dbReference type="PROSITE-ProRule" id="PRU00235"/>
    </source>
</evidence>
<feature type="region of interest" description="Disordered" evidence="3">
    <location>
        <begin position="149"/>
        <end position="174"/>
    </location>
</feature>
<feature type="repeat" description="RCC1" evidence="2">
    <location>
        <begin position="9"/>
        <end position="74"/>
    </location>
</feature>
<dbReference type="InterPro" id="IPR000408">
    <property type="entry name" value="Reg_chr_condens"/>
</dbReference>
<dbReference type="PANTHER" id="PTHR22870">
    <property type="entry name" value="REGULATOR OF CHROMOSOME CONDENSATION"/>
    <property type="match status" value="1"/>
</dbReference>
<reference evidence="5 6" key="1">
    <citation type="submission" date="2024-10" db="EMBL/GenBank/DDBJ databases">
        <title>Updated reference genomes for cyclostephanoid diatoms.</title>
        <authorList>
            <person name="Roberts W.R."/>
            <person name="Alverson A.J."/>
        </authorList>
    </citation>
    <scope>NUCLEOTIDE SEQUENCE [LARGE SCALE GENOMIC DNA]</scope>
    <source>
        <strain evidence="5 6">AJA232-27</strain>
    </source>
</reference>
<feature type="compositionally biased region" description="Acidic residues" evidence="3">
    <location>
        <begin position="495"/>
        <end position="505"/>
    </location>
</feature>
<gene>
    <name evidence="5" type="ORF">ACHAWU_007586</name>
</gene>
<evidence type="ECO:0000256" key="3">
    <source>
        <dbReference type="SAM" id="MobiDB-lite"/>
    </source>
</evidence>
<feature type="repeat" description="RCC1" evidence="2">
    <location>
        <begin position="133"/>
        <end position="207"/>
    </location>
</feature>
<feature type="region of interest" description="Disordered" evidence="3">
    <location>
        <begin position="757"/>
        <end position="778"/>
    </location>
</feature>
<dbReference type="PROSITE" id="PS50012">
    <property type="entry name" value="RCC1_3"/>
    <property type="match status" value="6"/>
</dbReference>
<protein>
    <recommendedName>
        <fullName evidence="4">RCC1-like domain-containing protein</fullName>
    </recommendedName>
</protein>
<feature type="repeat" description="RCC1" evidence="2">
    <location>
        <begin position="327"/>
        <end position="384"/>
    </location>
</feature>
<feature type="repeat" description="RCC1" evidence="2">
    <location>
        <begin position="208"/>
        <end position="272"/>
    </location>
</feature>
<dbReference type="PANTHER" id="PTHR22870:SF466">
    <property type="entry name" value="ANKYRIN REPEAT-CONTAINING PROTEIN"/>
    <property type="match status" value="1"/>
</dbReference>
<dbReference type="PROSITE" id="PS51257">
    <property type="entry name" value="PROKAR_LIPOPROTEIN"/>
    <property type="match status" value="1"/>
</dbReference>
<feature type="domain" description="RCC1-like" evidence="4">
    <location>
        <begin position="11"/>
        <end position="435"/>
    </location>
</feature>